<dbReference type="EMBL" id="KB740013">
    <property type="protein sequence ID" value="ENN81900.1"/>
    <property type="molecule type" value="Genomic_DNA"/>
</dbReference>
<evidence type="ECO:0000313" key="1">
    <source>
        <dbReference type="EMBL" id="ENN81900.1"/>
    </source>
</evidence>
<dbReference type="Gene3D" id="3.90.980.20">
    <property type="match status" value="1"/>
</dbReference>
<accession>N6UJH9</accession>
<dbReference type="HOGENOM" id="CLU_2783170_0_0_1"/>
<gene>
    <name evidence="1" type="ORF">YQE_01718</name>
</gene>
<protein>
    <submittedName>
        <fullName evidence="1">Uncharacterized protein</fullName>
    </submittedName>
</protein>
<dbReference type="AlphaFoldDB" id="N6UJH9"/>
<reference evidence="1" key="1">
    <citation type="journal article" date="2013" name="Genome Biol.">
        <title>Draft genome of the mountain pine beetle, Dendroctonus ponderosae Hopkins, a major forest pest.</title>
        <authorList>
            <person name="Keeling C.I."/>
            <person name="Yuen M.M."/>
            <person name="Liao N.Y."/>
            <person name="Docking T.R."/>
            <person name="Chan S.K."/>
            <person name="Taylor G.A."/>
            <person name="Palmquist D.L."/>
            <person name="Jackman S.D."/>
            <person name="Nguyen A."/>
            <person name="Li M."/>
            <person name="Henderson H."/>
            <person name="Janes J.K."/>
            <person name="Zhao Y."/>
            <person name="Pandoh P."/>
            <person name="Moore R."/>
            <person name="Sperling F.A."/>
            <person name="Huber D.P."/>
            <person name="Birol I."/>
            <person name="Jones S.J."/>
            <person name="Bohlmann J."/>
        </authorList>
    </citation>
    <scope>NUCLEOTIDE SEQUENCE</scope>
</reference>
<dbReference type="InterPro" id="IPR053835">
    <property type="entry name" value="ASH2L-like_WH"/>
</dbReference>
<organism evidence="1">
    <name type="scientific">Dendroctonus ponderosae</name>
    <name type="common">Mountain pine beetle</name>
    <dbReference type="NCBI Taxonomy" id="77166"/>
    <lineage>
        <taxon>Eukaryota</taxon>
        <taxon>Metazoa</taxon>
        <taxon>Ecdysozoa</taxon>
        <taxon>Arthropoda</taxon>
        <taxon>Hexapoda</taxon>
        <taxon>Insecta</taxon>
        <taxon>Pterygota</taxon>
        <taxon>Neoptera</taxon>
        <taxon>Endopterygota</taxon>
        <taxon>Coleoptera</taxon>
        <taxon>Polyphaga</taxon>
        <taxon>Cucujiformia</taxon>
        <taxon>Curculionidae</taxon>
        <taxon>Scolytinae</taxon>
        <taxon>Dendroctonus</taxon>
    </lineage>
</organism>
<feature type="non-terminal residue" evidence="1">
    <location>
        <position position="69"/>
    </location>
</feature>
<proteinExistence type="predicted"/>
<name>N6UJH9_DENPD</name>
<dbReference type="OMA" id="MYGLMNT"/>
<sequence length="69" mass="7835">MATLRVTQSWHSTVTKTLIKDIHVLFVFEDKGDGQMYGLMNTELTHIKPNYEAMIKGGTLKVTEMGIQH</sequence>
<dbReference type="Pfam" id="PF21198">
    <property type="entry name" value="ASH2L-like_WH"/>
    <property type="match status" value="1"/>
</dbReference>
<feature type="non-terminal residue" evidence="1">
    <location>
        <position position="1"/>
    </location>
</feature>
<dbReference type="OrthoDB" id="10266026at2759"/>